<feature type="binding site" evidence="15">
    <location>
        <begin position="33"/>
        <end position="35"/>
    </location>
    <ligand>
        <name>NADP(+)</name>
        <dbReference type="ChEBI" id="CHEBI:58349"/>
    </ligand>
</feature>
<comment type="catalytic activity">
    <reaction evidence="11 12 16">
        <text>6-phospho-D-gluconate + NADP(+) = D-ribulose 5-phosphate + CO2 + NADPH</text>
        <dbReference type="Rhea" id="RHEA:10116"/>
        <dbReference type="ChEBI" id="CHEBI:16526"/>
        <dbReference type="ChEBI" id="CHEBI:57783"/>
        <dbReference type="ChEBI" id="CHEBI:58121"/>
        <dbReference type="ChEBI" id="CHEBI:58349"/>
        <dbReference type="ChEBI" id="CHEBI:58759"/>
        <dbReference type="EC" id="1.1.1.44"/>
    </reaction>
</comment>
<dbReference type="InterPro" id="IPR008927">
    <property type="entry name" value="6-PGluconate_DH-like_C_sf"/>
</dbReference>
<feature type="binding site" evidence="15">
    <location>
        <begin position="75"/>
        <end position="77"/>
    </location>
    <ligand>
        <name>NADP(+)</name>
        <dbReference type="ChEBI" id="CHEBI:58349"/>
    </ligand>
</feature>
<evidence type="ECO:0000256" key="2">
    <source>
        <dbReference type="ARBA" id="ARBA00004874"/>
    </source>
</evidence>
<comment type="subunit">
    <text evidence="4 12">Homodimer.</text>
</comment>
<dbReference type="FunFam" id="1.10.1040.10:FF:000002">
    <property type="entry name" value="6-phosphogluconate dehydrogenase, decarboxylating"/>
    <property type="match status" value="1"/>
</dbReference>
<feature type="binding site" description="in other chain" evidence="14">
    <location>
        <begin position="129"/>
        <end position="131"/>
    </location>
    <ligand>
        <name>substrate</name>
        <note>ligand shared between dimeric partners</note>
    </ligand>
</feature>
<dbReference type="NCBIfam" id="NF006765">
    <property type="entry name" value="PRK09287.1"/>
    <property type="match status" value="1"/>
</dbReference>
<keyword evidence="10 12" id="KW-0570">Pentose shunt</keyword>
<dbReference type="GO" id="GO:0019521">
    <property type="term" value="P:D-gluconate metabolic process"/>
    <property type="evidence" value="ECO:0007669"/>
    <property type="project" value="UniProtKB-KW"/>
</dbReference>
<dbReference type="RefSeq" id="WP_011340646.1">
    <property type="nucleotide sequence ID" value="NC_007498.2"/>
</dbReference>
<dbReference type="HOGENOM" id="CLU_024540_4_2_7"/>
<dbReference type="EC" id="1.1.1.44" evidence="5 12"/>
<dbReference type="InterPro" id="IPR006183">
    <property type="entry name" value="Pgluconate_DH"/>
</dbReference>
<feature type="active site" description="Proton donor" evidence="13">
    <location>
        <position position="190"/>
    </location>
</feature>
<comment type="pathway">
    <text evidence="2 12 16">Carbohydrate degradation; pentose phosphate pathway; D-ribulose 5-phosphate from D-glucose 6-phosphate (oxidative stage): step 3/3.</text>
</comment>
<feature type="active site" description="Proton acceptor" evidence="13">
    <location>
        <position position="183"/>
    </location>
</feature>
<evidence type="ECO:0000256" key="6">
    <source>
        <dbReference type="ARBA" id="ARBA00018193"/>
    </source>
</evidence>
<dbReference type="Gene3D" id="1.10.1040.10">
    <property type="entry name" value="N-(1-d-carboxylethyl)-l-norvaline Dehydrogenase, domain 2"/>
    <property type="match status" value="1"/>
</dbReference>
<protein>
    <recommendedName>
        <fullName evidence="6 12">6-phosphogluconate dehydrogenase, decarboxylating</fullName>
        <ecNumber evidence="5 12">1.1.1.44</ecNumber>
    </recommendedName>
</protein>
<dbReference type="InterPro" id="IPR006184">
    <property type="entry name" value="6PGdom_BS"/>
</dbReference>
<feature type="binding site" evidence="14">
    <location>
        <position position="445"/>
    </location>
    <ligand>
        <name>substrate</name>
        <note>ligand shared between dimeric partners</note>
    </ligand>
</feature>
<keyword evidence="19" id="KW-1185">Reference proteome</keyword>
<dbReference type="InterPro" id="IPR006115">
    <property type="entry name" value="6PGDH_NADP-bd"/>
</dbReference>
<feature type="binding site" evidence="14">
    <location>
        <position position="451"/>
    </location>
    <ligand>
        <name>substrate</name>
        <note>ligand shared between dimeric partners</note>
    </ligand>
</feature>
<dbReference type="Pfam" id="PF00393">
    <property type="entry name" value="6PGD"/>
    <property type="match status" value="1"/>
</dbReference>
<dbReference type="Gene3D" id="3.40.50.720">
    <property type="entry name" value="NAD(P)-binding Rossmann-like Domain"/>
    <property type="match status" value="1"/>
</dbReference>
<dbReference type="PRINTS" id="PR00076">
    <property type="entry name" value="6PGDHDRGNASE"/>
</dbReference>
<feature type="domain" description="6-phosphogluconate dehydrogenase C-terminal" evidence="17">
    <location>
        <begin position="179"/>
        <end position="469"/>
    </location>
</feature>
<dbReference type="KEGG" id="pca:Pcar_0925"/>
<keyword evidence="7 12" id="KW-0521">NADP</keyword>
<feature type="binding site" description="in other chain" evidence="14">
    <location>
        <position position="103"/>
    </location>
    <ligand>
        <name>substrate</name>
        <note>ligand shared between dimeric partners</note>
    </ligand>
</feature>
<evidence type="ECO:0000256" key="9">
    <source>
        <dbReference type="ARBA" id="ARBA00023064"/>
    </source>
</evidence>
<dbReference type="InterPro" id="IPR013328">
    <property type="entry name" value="6PGD_dom2"/>
</dbReference>
<comment type="similarity">
    <text evidence="3 12 16">Belongs to the 6-phosphogluconate dehydrogenase family.</text>
</comment>
<dbReference type="Proteomes" id="UP000002534">
    <property type="component" value="Chromosome"/>
</dbReference>
<dbReference type="SUPFAM" id="SSF51735">
    <property type="entry name" value="NAD(P)-binding Rossmann-fold domains"/>
    <property type="match status" value="1"/>
</dbReference>
<dbReference type="EMBL" id="CP000142">
    <property type="protein sequence ID" value="ABA88178.1"/>
    <property type="molecule type" value="Genomic_DNA"/>
</dbReference>
<evidence type="ECO:0000256" key="16">
    <source>
        <dbReference type="RuleBase" id="RU000485"/>
    </source>
</evidence>
<comment type="function">
    <text evidence="1 12">Catalyzes the oxidative decarboxylation of 6-phosphogluconate to ribulose 5-phosphate and CO(2), with concomitant reduction of NADP to NADPH.</text>
</comment>
<evidence type="ECO:0000256" key="8">
    <source>
        <dbReference type="ARBA" id="ARBA00023002"/>
    </source>
</evidence>
<dbReference type="SUPFAM" id="SSF48179">
    <property type="entry name" value="6-phosphogluconate dehydrogenase C-terminal domain-like"/>
    <property type="match status" value="1"/>
</dbReference>
<dbReference type="FunFam" id="1.20.5.320:FF:000002">
    <property type="entry name" value="6-phosphogluconate dehydrogenase, decarboxylating"/>
    <property type="match status" value="1"/>
</dbReference>
<sequence length="480" mass="52356">MNKADIGLVGLAVMGQNLALNLQDHGYRVAVYNRTTARTEEFLAGPEADNTLVGCYSPADLAASLSRPRVILLMVKAGQAVDDTLELLHPYLDAGDIVIDGGNSHPDDTRRRVAALAERNLLFVGCGISGGEEGARRGPSLMPGGNALAWPHIRPILEAIAARVGDQPCCRWIGPDGAGHFVKMVHNGIEYGDLQLIGEAYQLLRFGLEMPADRLAALFDRWNHGPLNSYLIEITARILSVRDAEGLPLIDSILDTAGQKGTGRWTSVEALKLGTPLTAINEAVCARYLSARREERVMASNRLATDARPAGKADDHSIQAVHDALYAAKIISYAQGFMLLKDAAKAFDWDLDFEGIALIWRGGCIIRSVFLNDIAAAYRDDGGLENLLLAPFFTGQLRKTDTGWRQAVILGVKLGIPLPGLSSALAFFDGYRCSRLPANLLQAQRDYFGAHTYERTDRPRGMFFHTDWSSHNAPSKDQHD</sequence>
<evidence type="ECO:0000256" key="12">
    <source>
        <dbReference type="PIRNR" id="PIRNR000109"/>
    </source>
</evidence>
<evidence type="ECO:0000256" key="13">
    <source>
        <dbReference type="PIRSR" id="PIRSR000109-1"/>
    </source>
</evidence>
<evidence type="ECO:0000313" key="18">
    <source>
        <dbReference type="EMBL" id="ABA88178.1"/>
    </source>
</evidence>
<accession>Q3A629</accession>
<evidence type="ECO:0000313" key="19">
    <source>
        <dbReference type="Proteomes" id="UP000002534"/>
    </source>
</evidence>
<dbReference type="Gene3D" id="1.20.5.320">
    <property type="entry name" value="6-Phosphogluconate Dehydrogenase, domain 3"/>
    <property type="match status" value="1"/>
</dbReference>
<evidence type="ECO:0000259" key="17">
    <source>
        <dbReference type="SMART" id="SM01350"/>
    </source>
</evidence>
<dbReference type="GO" id="GO:0006098">
    <property type="term" value="P:pentose-phosphate shunt"/>
    <property type="evidence" value="ECO:0007669"/>
    <property type="project" value="UniProtKB-UniPathway"/>
</dbReference>
<dbReference type="GO" id="GO:0050661">
    <property type="term" value="F:NADP binding"/>
    <property type="evidence" value="ECO:0007669"/>
    <property type="project" value="InterPro"/>
</dbReference>
<feature type="binding site" evidence="15">
    <location>
        <begin position="10"/>
        <end position="15"/>
    </location>
    <ligand>
        <name>NADP(+)</name>
        <dbReference type="ChEBI" id="CHEBI:58349"/>
    </ligand>
</feature>
<dbReference type="PANTHER" id="PTHR11811">
    <property type="entry name" value="6-PHOSPHOGLUCONATE DEHYDROGENASE"/>
    <property type="match status" value="1"/>
</dbReference>
<dbReference type="InterPro" id="IPR006114">
    <property type="entry name" value="6PGDH_C"/>
</dbReference>
<evidence type="ECO:0000256" key="3">
    <source>
        <dbReference type="ARBA" id="ARBA00008419"/>
    </source>
</evidence>
<evidence type="ECO:0000256" key="7">
    <source>
        <dbReference type="ARBA" id="ARBA00022857"/>
    </source>
</evidence>
<dbReference type="UniPathway" id="UPA00115">
    <property type="reaction ID" value="UER00410"/>
</dbReference>
<dbReference type="STRING" id="338963.Pcar_0925"/>
<evidence type="ECO:0000256" key="14">
    <source>
        <dbReference type="PIRSR" id="PIRSR000109-2"/>
    </source>
</evidence>
<dbReference type="FunFam" id="3.40.50.720:FF:000007">
    <property type="entry name" value="6-phosphogluconate dehydrogenase, decarboxylating"/>
    <property type="match status" value="1"/>
</dbReference>
<dbReference type="eggNOG" id="COG0362">
    <property type="taxonomic scope" value="Bacteria"/>
</dbReference>
<evidence type="ECO:0000256" key="10">
    <source>
        <dbReference type="ARBA" id="ARBA00023126"/>
    </source>
</evidence>
<evidence type="ECO:0000256" key="5">
    <source>
        <dbReference type="ARBA" id="ARBA00013011"/>
    </source>
</evidence>
<feature type="binding site" description="in other chain" evidence="14">
    <location>
        <begin position="186"/>
        <end position="187"/>
    </location>
    <ligand>
        <name>substrate</name>
        <note>ligand shared between dimeric partners</note>
    </ligand>
</feature>
<keyword evidence="8 12" id="KW-0560">Oxidoreductase</keyword>
<reference evidence="19" key="1">
    <citation type="submission" date="2005-10" db="EMBL/GenBank/DDBJ databases">
        <title>Complete sequence of Pelobacter carbinolicus DSM 2380.</title>
        <authorList>
            <person name="Copeland A."/>
            <person name="Lucas S."/>
            <person name="Lapidus A."/>
            <person name="Barry K."/>
            <person name="Detter J.C."/>
            <person name="Glavina T."/>
            <person name="Hammon N."/>
            <person name="Israni S."/>
            <person name="Pitluck S."/>
            <person name="Chertkov O."/>
            <person name="Schmutz J."/>
            <person name="Larimer F."/>
            <person name="Land M."/>
            <person name="Kyrpides N."/>
            <person name="Ivanova N."/>
            <person name="Richardson P."/>
        </authorList>
    </citation>
    <scope>NUCLEOTIDE SEQUENCE [LARGE SCALE GENOMIC DNA]</scope>
    <source>
        <strain evidence="19">DSM 2380 / NBRC 103641 / GraBd1</strain>
    </source>
</reference>
<dbReference type="GO" id="GO:0004616">
    <property type="term" value="F:phosphogluconate dehydrogenase (decarboxylating) activity"/>
    <property type="evidence" value="ECO:0007669"/>
    <property type="project" value="UniProtKB-EC"/>
</dbReference>
<dbReference type="AlphaFoldDB" id="Q3A629"/>
<gene>
    <name evidence="18" type="primary">gnd</name>
    <name evidence="18" type="ordered locus">Pcar_0925</name>
</gene>
<dbReference type="SMART" id="SM01350">
    <property type="entry name" value="6PGD"/>
    <property type="match status" value="1"/>
</dbReference>
<evidence type="ECO:0000256" key="11">
    <source>
        <dbReference type="ARBA" id="ARBA00048640"/>
    </source>
</evidence>
<dbReference type="InterPro" id="IPR006113">
    <property type="entry name" value="6PGDH_Gnd/GntZ"/>
</dbReference>
<dbReference type="PIRSF" id="PIRSF000109">
    <property type="entry name" value="6PGD"/>
    <property type="match status" value="1"/>
</dbReference>
<evidence type="ECO:0000256" key="15">
    <source>
        <dbReference type="PIRSR" id="PIRSR000109-3"/>
    </source>
</evidence>
<organism evidence="18 19">
    <name type="scientific">Syntrophotalea carbinolica (strain DSM 2380 / NBRC 103641 / GraBd1)</name>
    <name type="common">Pelobacter carbinolicus</name>
    <dbReference type="NCBI Taxonomy" id="338963"/>
    <lineage>
        <taxon>Bacteria</taxon>
        <taxon>Pseudomonadati</taxon>
        <taxon>Thermodesulfobacteriota</taxon>
        <taxon>Desulfuromonadia</taxon>
        <taxon>Desulfuromonadales</taxon>
        <taxon>Syntrophotaleaceae</taxon>
        <taxon>Syntrophotalea</taxon>
    </lineage>
</organism>
<dbReference type="InterPro" id="IPR036291">
    <property type="entry name" value="NAD(P)-bd_dom_sf"/>
</dbReference>
<dbReference type="Pfam" id="PF03446">
    <property type="entry name" value="NAD_binding_2"/>
    <property type="match status" value="1"/>
</dbReference>
<dbReference type="NCBIfam" id="TIGR00873">
    <property type="entry name" value="gnd"/>
    <property type="match status" value="1"/>
</dbReference>
<keyword evidence="9 16" id="KW-0311">Gluconate utilization</keyword>
<evidence type="ECO:0000256" key="1">
    <source>
        <dbReference type="ARBA" id="ARBA00002526"/>
    </source>
</evidence>
<proteinExistence type="inferred from homology"/>
<feature type="binding site" description="in other chain" evidence="14">
    <location>
        <position position="260"/>
    </location>
    <ligand>
        <name>substrate</name>
        <note>ligand shared between dimeric partners</note>
    </ligand>
</feature>
<feature type="binding site" evidence="15">
    <location>
        <position position="103"/>
    </location>
    <ligand>
        <name>NADP(+)</name>
        <dbReference type="ChEBI" id="CHEBI:58349"/>
    </ligand>
</feature>
<dbReference type="OrthoDB" id="9804542at2"/>
<dbReference type="PROSITE" id="PS00461">
    <property type="entry name" value="6PGD"/>
    <property type="match status" value="1"/>
</dbReference>
<feature type="binding site" description="in other chain" evidence="14">
    <location>
        <position position="191"/>
    </location>
    <ligand>
        <name>substrate</name>
        <note>ligand shared between dimeric partners</note>
    </ligand>
</feature>
<feature type="binding site" description="in other chain" evidence="14">
    <location>
        <position position="287"/>
    </location>
    <ligand>
        <name>substrate</name>
        <note>ligand shared between dimeric partners</note>
    </ligand>
</feature>
<reference evidence="18 19" key="2">
    <citation type="journal article" date="2012" name="BMC Genomics">
        <title>The genome of Pelobacter carbinolicus reveals surprising metabolic capabilities and physiological features.</title>
        <authorList>
            <person name="Aklujkar M."/>
            <person name="Haveman S.A."/>
            <person name="Didonato R.Jr."/>
            <person name="Chertkov O."/>
            <person name="Han C.S."/>
            <person name="Land M.L."/>
            <person name="Brown P."/>
            <person name="Lovley D.R."/>
        </authorList>
    </citation>
    <scope>NUCLEOTIDE SEQUENCE [LARGE SCALE GENOMIC DNA]</scope>
    <source>
        <strain evidence="19">DSM 2380 / NBRC 103641 / GraBd1</strain>
    </source>
</reference>
<evidence type="ECO:0000256" key="4">
    <source>
        <dbReference type="ARBA" id="ARBA00011738"/>
    </source>
</evidence>
<name>Q3A629_SYNC1</name>